<evidence type="ECO:0000313" key="1">
    <source>
        <dbReference type="EMBL" id="ERT09790.1"/>
    </source>
</evidence>
<evidence type="ECO:0000313" key="2">
    <source>
        <dbReference type="Proteomes" id="UP000017127"/>
    </source>
</evidence>
<proteinExistence type="predicted"/>
<sequence length="42" mass="4858">MPRFSIDDFVYNIQKIGLLFKTVNQIKLKQFKTIGGKRNVTG</sequence>
<dbReference type="AlphaFoldDB" id="U7QRP0"/>
<keyword evidence="2" id="KW-1185">Reference proteome</keyword>
<gene>
    <name evidence="1" type="ORF">M595_0191</name>
</gene>
<organism evidence="1 2">
    <name type="scientific">Lyngbya aestuarii BL J</name>
    <dbReference type="NCBI Taxonomy" id="1348334"/>
    <lineage>
        <taxon>Bacteria</taxon>
        <taxon>Bacillati</taxon>
        <taxon>Cyanobacteriota</taxon>
        <taxon>Cyanophyceae</taxon>
        <taxon>Oscillatoriophycideae</taxon>
        <taxon>Oscillatoriales</taxon>
        <taxon>Microcoleaceae</taxon>
        <taxon>Lyngbya</taxon>
    </lineage>
</organism>
<comment type="caution">
    <text evidence="1">The sequence shown here is derived from an EMBL/GenBank/DDBJ whole genome shotgun (WGS) entry which is preliminary data.</text>
</comment>
<dbReference type="EMBL" id="AUZM01000001">
    <property type="protein sequence ID" value="ERT09790.1"/>
    <property type="molecule type" value="Genomic_DNA"/>
</dbReference>
<accession>U7QRP0</accession>
<protein>
    <submittedName>
        <fullName evidence="1">Uncharacterized protein</fullName>
    </submittedName>
</protein>
<reference evidence="1 2" key="1">
    <citation type="journal article" date="2013" name="Front. Microbiol.">
        <title>Comparative genomic analyses of the cyanobacterium, Lyngbya aestuarii BL J, a powerful hydrogen producer.</title>
        <authorList>
            <person name="Kothari A."/>
            <person name="Vaughn M."/>
            <person name="Garcia-Pichel F."/>
        </authorList>
    </citation>
    <scope>NUCLEOTIDE SEQUENCE [LARGE SCALE GENOMIC DNA]</scope>
    <source>
        <strain evidence="1 2">BL J</strain>
    </source>
</reference>
<name>U7QRP0_9CYAN</name>
<dbReference type="Proteomes" id="UP000017127">
    <property type="component" value="Unassembled WGS sequence"/>
</dbReference>